<dbReference type="PANTHER" id="PTHR38340:SF1">
    <property type="entry name" value="S-LAYER PROTEIN"/>
    <property type="match status" value="1"/>
</dbReference>
<comment type="subcellular location">
    <subcellularLocation>
        <location evidence="1">Secreted</location>
    </subcellularLocation>
</comment>
<dbReference type="PROSITE" id="PS00330">
    <property type="entry name" value="HEMOLYSIN_CALCIUM"/>
    <property type="match status" value="6"/>
</dbReference>
<reference evidence="4 5" key="1">
    <citation type="submission" date="2022-03" db="EMBL/GenBank/DDBJ databases">
        <authorList>
            <person name="He Y."/>
        </authorList>
    </citation>
    <scope>NUCLEOTIDE SEQUENCE [LARGE SCALE GENOMIC DNA]</scope>
    <source>
        <strain evidence="4 5">TK19116</strain>
    </source>
</reference>
<proteinExistence type="predicted"/>
<dbReference type="InterPro" id="IPR018511">
    <property type="entry name" value="Hemolysin-typ_Ca-bd_CS"/>
</dbReference>
<dbReference type="PANTHER" id="PTHR38340">
    <property type="entry name" value="S-LAYER PROTEIN"/>
    <property type="match status" value="1"/>
</dbReference>
<accession>A0ABT1MSZ8</accession>
<comment type="caution">
    <text evidence="4">The sequence shown here is derived from an EMBL/GenBank/DDBJ whole genome shotgun (WGS) entry which is preliminary data.</text>
</comment>
<keyword evidence="2" id="KW-0964">Secreted</keyword>
<evidence type="ECO:0000256" key="2">
    <source>
        <dbReference type="ARBA" id="ARBA00022525"/>
    </source>
</evidence>
<organism evidence="4 5">
    <name type="scientific">Paracoccus albicereus</name>
    <dbReference type="NCBI Taxonomy" id="2922394"/>
    <lineage>
        <taxon>Bacteria</taxon>
        <taxon>Pseudomonadati</taxon>
        <taxon>Pseudomonadota</taxon>
        <taxon>Alphaproteobacteria</taxon>
        <taxon>Rhodobacterales</taxon>
        <taxon>Paracoccaceae</taxon>
        <taxon>Paracoccus</taxon>
    </lineage>
</organism>
<dbReference type="EMBL" id="JAKZEU010000004">
    <property type="protein sequence ID" value="MCQ0971443.1"/>
    <property type="molecule type" value="Genomic_DNA"/>
</dbReference>
<name>A0ABT1MSZ8_9RHOB</name>
<keyword evidence="5" id="KW-1185">Reference proteome</keyword>
<dbReference type="Proteomes" id="UP001203945">
    <property type="component" value="Unassembled WGS sequence"/>
</dbReference>
<dbReference type="PRINTS" id="PR00313">
    <property type="entry name" value="CABNDNGRPT"/>
</dbReference>
<dbReference type="RefSeq" id="WP_255330438.1">
    <property type="nucleotide sequence ID" value="NZ_JAKZEU010000004.1"/>
</dbReference>
<evidence type="ECO:0000313" key="5">
    <source>
        <dbReference type="Proteomes" id="UP001203945"/>
    </source>
</evidence>
<evidence type="ECO:0000313" key="4">
    <source>
        <dbReference type="EMBL" id="MCQ0971443.1"/>
    </source>
</evidence>
<evidence type="ECO:0000256" key="1">
    <source>
        <dbReference type="ARBA" id="ARBA00004613"/>
    </source>
</evidence>
<dbReference type="InterPro" id="IPR050557">
    <property type="entry name" value="RTX_toxin/Mannuronan_C5-epim"/>
</dbReference>
<dbReference type="Gene3D" id="2.150.10.10">
    <property type="entry name" value="Serralysin-like metalloprotease, C-terminal"/>
    <property type="match status" value="3"/>
</dbReference>
<dbReference type="Pfam" id="PF00353">
    <property type="entry name" value="HemolysinCabind"/>
    <property type="match status" value="4"/>
</dbReference>
<sequence length="321" mass="33607">MANINGTNAADRLLGTRFNDDIDGRGGNDRIFGLAGNDEIDGGAGSDLLSGGIGNDDLEGDAGNDRLFGGDGNDQLDGGRGNDVLTGGLGADRFEFERGDGRDVITDFRNGIDRLDFDDFSAAQIRAVIGGARQVGDDLVLTLSSDTSVRLQDFRRADLDLSDFTGFSTAPARGREIEGTNRADVLAGGAGNDEFEGRGGNDRLIGGGGHDDIEGDSGADRLFGGAGRDSLEGGSGNDFLTGGIGADIFEFERGDGRDVITDFRNGVDRIDLDDFSVAQTRAVINGARQDGDHVVLRLSADTSVTLANFQASQLDLSDFIL</sequence>
<dbReference type="InterPro" id="IPR011049">
    <property type="entry name" value="Serralysin-like_metalloprot_C"/>
</dbReference>
<feature type="region of interest" description="Disordered" evidence="3">
    <location>
        <begin position="60"/>
        <end position="81"/>
    </location>
</feature>
<protein>
    <submittedName>
        <fullName evidence="4">Calcium-binding protein</fullName>
    </submittedName>
</protein>
<gene>
    <name evidence="4" type="ORF">MLD63_13545</name>
</gene>
<evidence type="ECO:0000256" key="3">
    <source>
        <dbReference type="SAM" id="MobiDB-lite"/>
    </source>
</evidence>
<dbReference type="InterPro" id="IPR001343">
    <property type="entry name" value="Hemolysn_Ca-bd"/>
</dbReference>
<dbReference type="SUPFAM" id="SSF51120">
    <property type="entry name" value="beta-Roll"/>
    <property type="match status" value="2"/>
</dbReference>